<name>A0A382KD19_9ZZZZ</name>
<dbReference type="NCBIfam" id="TIGR01430">
    <property type="entry name" value="aden_deam"/>
    <property type="match status" value="1"/>
</dbReference>
<comment type="similarity">
    <text evidence="2">Belongs to the metallo-dependent hydrolases superfamily. Adenosine and AMP deaminases family.</text>
</comment>
<dbReference type="InterPro" id="IPR006650">
    <property type="entry name" value="A/AMP_deam_AS"/>
</dbReference>
<sequence length="350" mass="39056">MSDMAQFITAIPKAELHVHIEGTIEADLLLTIADRNGIALPYKSAADILAGQNKGKSDPKQNLDSFIEGLDVCRSVLRRGRDYEDITYGYLKRCQIEKIVYAEVMFDPQQGLRQGVSIEAQLEALQSGSLAGARDFGVEVQWIMNFQRDWPVEEALNILDAIQPYRDQIAGIGLDNLELPDFPNTFAPVFAAAKKEGYKLTAHCDVHIPNSIEHIRGCIETLGVERIDHGLNAIEDDSVVQQLVDKNIALTGCPTRYAFQSETSPDDLAMMTGLLERGVLISLNSDDPAQFGSGWLSQTLIEAQRTGNLSWKTMTKFMRNGFISAWLPSDRKAAYLQEFDRSCDAIRWKQ</sequence>
<dbReference type="AlphaFoldDB" id="A0A382KD19"/>
<dbReference type="GO" id="GO:0043103">
    <property type="term" value="P:hypoxanthine salvage"/>
    <property type="evidence" value="ECO:0007669"/>
    <property type="project" value="TreeGrafter"/>
</dbReference>
<dbReference type="InterPro" id="IPR001365">
    <property type="entry name" value="A_deaminase_dom"/>
</dbReference>
<evidence type="ECO:0000256" key="4">
    <source>
        <dbReference type="ARBA" id="ARBA00022801"/>
    </source>
</evidence>
<dbReference type="GO" id="GO:0046872">
    <property type="term" value="F:metal ion binding"/>
    <property type="evidence" value="ECO:0007669"/>
    <property type="project" value="UniProtKB-KW"/>
</dbReference>
<dbReference type="GO" id="GO:0006146">
    <property type="term" value="P:adenine catabolic process"/>
    <property type="evidence" value="ECO:0007669"/>
    <property type="project" value="TreeGrafter"/>
</dbReference>
<evidence type="ECO:0000256" key="2">
    <source>
        <dbReference type="ARBA" id="ARBA00006676"/>
    </source>
</evidence>
<evidence type="ECO:0000256" key="3">
    <source>
        <dbReference type="ARBA" id="ARBA00022723"/>
    </source>
</evidence>
<dbReference type="EMBL" id="UINC01079912">
    <property type="protein sequence ID" value="SVC22370.1"/>
    <property type="molecule type" value="Genomic_DNA"/>
</dbReference>
<dbReference type="GO" id="GO:0005829">
    <property type="term" value="C:cytosol"/>
    <property type="evidence" value="ECO:0007669"/>
    <property type="project" value="TreeGrafter"/>
</dbReference>
<evidence type="ECO:0000256" key="5">
    <source>
        <dbReference type="ARBA" id="ARBA00022833"/>
    </source>
</evidence>
<gene>
    <name evidence="7" type="ORF">METZ01_LOCUS275224</name>
</gene>
<protein>
    <recommendedName>
        <fullName evidence="6">Adenosine deaminase domain-containing protein</fullName>
    </recommendedName>
</protein>
<proteinExistence type="inferred from homology"/>
<evidence type="ECO:0000313" key="7">
    <source>
        <dbReference type="EMBL" id="SVC22370.1"/>
    </source>
</evidence>
<dbReference type="Pfam" id="PF00962">
    <property type="entry name" value="A_deaminase"/>
    <property type="match status" value="1"/>
</dbReference>
<accession>A0A382KD19</accession>
<evidence type="ECO:0000259" key="6">
    <source>
        <dbReference type="Pfam" id="PF00962"/>
    </source>
</evidence>
<dbReference type="PANTHER" id="PTHR43114:SF7">
    <property type="entry name" value="ADENOSINE DEAMINASE DOMAIN-CONTAINING PROTEIN"/>
    <property type="match status" value="1"/>
</dbReference>
<keyword evidence="3" id="KW-0479">Metal-binding</keyword>
<keyword evidence="4" id="KW-0378">Hydrolase</keyword>
<dbReference type="SUPFAM" id="SSF51556">
    <property type="entry name" value="Metallo-dependent hydrolases"/>
    <property type="match status" value="1"/>
</dbReference>
<keyword evidence="5" id="KW-0862">Zinc</keyword>
<dbReference type="Gene3D" id="3.20.20.140">
    <property type="entry name" value="Metal-dependent hydrolases"/>
    <property type="match status" value="1"/>
</dbReference>
<dbReference type="PANTHER" id="PTHR43114">
    <property type="entry name" value="ADENINE DEAMINASE"/>
    <property type="match status" value="1"/>
</dbReference>
<dbReference type="PROSITE" id="PS00485">
    <property type="entry name" value="A_DEAMINASE"/>
    <property type="match status" value="1"/>
</dbReference>
<evidence type="ECO:0000256" key="1">
    <source>
        <dbReference type="ARBA" id="ARBA00001947"/>
    </source>
</evidence>
<reference evidence="7" key="1">
    <citation type="submission" date="2018-05" db="EMBL/GenBank/DDBJ databases">
        <authorList>
            <person name="Lanie J.A."/>
            <person name="Ng W.-L."/>
            <person name="Kazmierczak K.M."/>
            <person name="Andrzejewski T.M."/>
            <person name="Davidsen T.M."/>
            <person name="Wayne K.J."/>
            <person name="Tettelin H."/>
            <person name="Glass J.I."/>
            <person name="Rusch D."/>
            <person name="Podicherti R."/>
            <person name="Tsui H.-C.T."/>
            <person name="Winkler M.E."/>
        </authorList>
    </citation>
    <scope>NUCLEOTIDE SEQUENCE</scope>
</reference>
<comment type="cofactor">
    <cofactor evidence="1">
        <name>Zn(2+)</name>
        <dbReference type="ChEBI" id="CHEBI:29105"/>
    </cofactor>
</comment>
<dbReference type="GO" id="GO:0009168">
    <property type="term" value="P:purine ribonucleoside monophosphate biosynthetic process"/>
    <property type="evidence" value="ECO:0007669"/>
    <property type="project" value="InterPro"/>
</dbReference>
<feature type="domain" description="Adenosine deaminase" evidence="6">
    <location>
        <begin position="12"/>
        <end position="340"/>
    </location>
</feature>
<dbReference type="InterPro" id="IPR032466">
    <property type="entry name" value="Metal_Hydrolase"/>
</dbReference>
<dbReference type="InterPro" id="IPR006330">
    <property type="entry name" value="Ado/ade_deaminase"/>
</dbReference>
<dbReference type="GO" id="GO:0000034">
    <property type="term" value="F:adenine deaminase activity"/>
    <property type="evidence" value="ECO:0007669"/>
    <property type="project" value="TreeGrafter"/>
</dbReference>
<organism evidence="7">
    <name type="scientific">marine metagenome</name>
    <dbReference type="NCBI Taxonomy" id="408172"/>
    <lineage>
        <taxon>unclassified sequences</taxon>
        <taxon>metagenomes</taxon>
        <taxon>ecological metagenomes</taxon>
    </lineage>
</organism>